<comment type="caution">
    <text evidence="2">The sequence shown here is derived from an EMBL/GenBank/DDBJ whole genome shotgun (WGS) entry which is preliminary data.</text>
</comment>
<feature type="non-terminal residue" evidence="2">
    <location>
        <position position="1"/>
    </location>
</feature>
<protein>
    <submittedName>
        <fullName evidence="2">Uncharacterized protein</fullName>
    </submittedName>
</protein>
<dbReference type="EMBL" id="CAJOAX010003970">
    <property type="protein sequence ID" value="CAF3883012.1"/>
    <property type="molecule type" value="Genomic_DNA"/>
</dbReference>
<evidence type="ECO:0000313" key="2">
    <source>
        <dbReference type="EMBL" id="CAF3883012.1"/>
    </source>
</evidence>
<name>A0A819GGF3_9BILA</name>
<accession>A0A819GGF3</accession>
<organism evidence="2 3">
    <name type="scientific">Rotaria sordida</name>
    <dbReference type="NCBI Taxonomy" id="392033"/>
    <lineage>
        <taxon>Eukaryota</taxon>
        <taxon>Metazoa</taxon>
        <taxon>Spiralia</taxon>
        <taxon>Gnathifera</taxon>
        <taxon>Rotifera</taxon>
        <taxon>Eurotatoria</taxon>
        <taxon>Bdelloidea</taxon>
        <taxon>Philodinida</taxon>
        <taxon>Philodinidae</taxon>
        <taxon>Rotaria</taxon>
    </lineage>
</organism>
<evidence type="ECO:0000256" key="1">
    <source>
        <dbReference type="SAM" id="SignalP"/>
    </source>
</evidence>
<evidence type="ECO:0000313" key="3">
    <source>
        <dbReference type="Proteomes" id="UP000663823"/>
    </source>
</evidence>
<feature type="chain" id="PRO_5033008662" evidence="1">
    <location>
        <begin position="27"/>
        <end position="55"/>
    </location>
</feature>
<proteinExistence type="predicted"/>
<dbReference type="Proteomes" id="UP000663823">
    <property type="component" value="Unassembled WGS sequence"/>
</dbReference>
<gene>
    <name evidence="2" type="ORF">OTI717_LOCUS22858</name>
</gene>
<feature type="signal peptide" evidence="1">
    <location>
        <begin position="1"/>
        <end position="26"/>
    </location>
</feature>
<keyword evidence="1" id="KW-0732">Signal</keyword>
<sequence>MSSIVKYILLILVLLCTSGLLQEAVARRQDEQPSRNGQMRQREYQLKHMGWRYRC</sequence>
<dbReference type="AlphaFoldDB" id="A0A819GGF3"/>
<reference evidence="2" key="1">
    <citation type="submission" date="2021-02" db="EMBL/GenBank/DDBJ databases">
        <authorList>
            <person name="Nowell W R."/>
        </authorList>
    </citation>
    <scope>NUCLEOTIDE SEQUENCE</scope>
</reference>